<protein>
    <submittedName>
        <fullName evidence="2">Uncharacterized protein</fullName>
    </submittedName>
</protein>
<dbReference type="RefSeq" id="WP_009055269.1">
    <property type="nucleotide sequence ID" value="NZ_AJYA01000023.1"/>
</dbReference>
<dbReference type="STRING" id="1189621.A3SI_11184"/>
<evidence type="ECO:0000256" key="1">
    <source>
        <dbReference type="SAM" id="Phobius"/>
    </source>
</evidence>
<keyword evidence="1" id="KW-0472">Membrane</keyword>
<keyword evidence="3" id="KW-1185">Reference proteome</keyword>
<dbReference type="AlphaFoldDB" id="I5C2Y2"/>
<comment type="caution">
    <text evidence="2">The sequence shown here is derived from an EMBL/GenBank/DDBJ whole genome shotgun (WGS) entry which is preliminary data.</text>
</comment>
<feature type="transmembrane region" description="Helical" evidence="1">
    <location>
        <begin position="12"/>
        <end position="36"/>
    </location>
</feature>
<dbReference type="Proteomes" id="UP000005551">
    <property type="component" value="Unassembled WGS sequence"/>
</dbReference>
<sequence length="143" mass="16718">MKKKVLENSIKGGNLTFGALVVLVLLLTFYLAFTFYKSLYENNTSSIGQVYRKQVELAANELEKEFGNFYEDMQFALSMLDEGSLGDNERERRLLERRLRRVLTSHYDLIDSLILHVRQEKYVYFFDSYNNFSSRFGGSSRHG</sequence>
<proteinExistence type="predicted"/>
<name>I5C2Y2_9BACT</name>
<accession>I5C2Y2</accession>
<reference evidence="2 3" key="1">
    <citation type="submission" date="2012-05" db="EMBL/GenBank/DDBJ databases">
        <title>Genome sequence of Nitritalea halalkaliphila LW7.</title>
        <authorList>
            <person name="Jangir P.K."/>
            <person name="Singh A."/>
            <person name="Shivaji S."/>
            <person name="Sharma R."/>
        </authorList>
    </citation>
    <scope>NUCLEOTIDE SEQUENCE [LARGE SCALE GENOMIC DNA]</scope>
    <source>
        <strain evidence="2 3">LW7</strain>
    </source>
</reference>
<evidence type="ECO:0000313" key="2">
    <source>
        <dbReference type="EMBL" id="EIM76184.1"/>
    </source>
</evidence>
<organism evidence="2 3">
    <name type="scientific">Nitritalea halalkaliphila LW7</name>
    <dbReference type="NCBI Taxonomy" id="1189621"/>
    <lineage>
        <taxon>Bacteria</taxon>
        <taxon>Pseudomonadati</taxon>
        <taxon>Bacteroidota</taxon>
        <taxon>Cytophagia</taxon>
        <taxon>Cytophagales</taxon>
        <taxon>Cyclobacteriaceae</taxon>
        <taxon>Nitritalea</taxon>
    </lineage>
</organism>
<dbReference type="EMBL" id="AJYA01000023">
    <property type="protein sequence ID" value="EIM76184.1"/>
    <property type="molecule type" value="Genomic_DNA"/>
</dbReference>
<evidence type="ECO:0000313" key="3">
    <source>
        <dbReference type="Proteomes" id="UP000005551"/>
    </source>
</evidence>
<keyword evidence="1" id="KW-0812">Transmembrane</keyword>
<gene>
    <name evidence="2" type="ORF">A3SI_11184</name>
</gene>
<keyword evidence="1" id="KW-1133">Transmembrane helix</keyword>